<dbReference type="SUPFAM" id="SSF46785">
    <property type="entry name" value="Winged helix' DNA-binding domain"/>
    <property type="match status" value="1"/>
</dbReference>
<dbReference type="Pfam" id="PF01022">
    <property type="entry name" value="HTH_5"/>
    <property type="match status" value="1"/>
</dbReference>
<dbReference type="EMBL" id="CP011541">
    <property type="protein sequence ID" value="AKK01945.1"/>
    <property type="molecule type" value="Genomic_DNA"/>
</dbReference>
<dbReference type="GO" id="GO:0003700">
    <property type="term" value="F:DNA-binding transcription factor activity"/>
    <property type="evidence" value="ECO:0007669"/>
    <property type="project" value="InterPro"/>
</dbReference>
<dbReference type="InterPro" id="IPR036390">
    <property type="entry name" value="WH_DNA-bd_sf"/>
</dbReference>
<dbReference type="AlphaFoldDB" id="A0A0G3GN21"/>
<dbReference type="STRING" id="1050174.CEPID_00255"/>
<dbReference type="SMART" id="SM00418">
    <property type="entry name" value="HTH_ARSR"/>
    <property type="match status" value="1"/>
</dbReference>
<dbReference type="PANTHER" id="PTHR33154:SF18">
    <property type="entry name" value="ARSENICAL RESISTANCE OPERON REPRESSOR"/>
    <property type="match status" value="1"/>
</dbReference>
<reference evidence="5 6" key="1">
    <citation type="submission" date="2015-05" db="EMBL/GenBank/DDBJ databases">
        <title>Complete genome sequence of Corynebacterium epidermidicanis DSM 45586, isolated from the skin of a dog suffering from pruritus.</title>
        <authorList>
            <person name="Ruckert C."/>
            <person name="Albersmeier A."/>
            <person name="Winkler A."/>
            <person name="Tauch A."/>
        </authorList>
    </citation>
    <scope>NUCLEOTIDE SEQUENCE [LARGE SCALE GENOMIC DNA]</scope>
    <source>
        <strain evidence="5 6">DSM 45586</strain>
    </source>
</reference>
<evidence type="ECO:0000256" key="3">
    <source>
        <dbReference type="ARBA" id="ARBA00023163"/>
    </source>
</evidence>
<dbReference type="PANTHER" id="PTHR33154">
    <property type="entry name" value="TRANSCRIPTIONAL REGULATOR, ARSR FAMILY"/>
    <property type="match status" value="1"/>
</dbReference>
<dbReference type="PROSITE" id="PS50987">
    <property type="entry name" value="HTH_ARSR_2"/>
    <property type="match status" value="1"/>
</dbReference>
<dbReference type="InterPro" id="IPR011991">
    <property type="entry name" value="ArsR-like_HTH"/>
</dbReference>
<keyword evidence="6" id="KW-1185">Reference proteome</keyword>
<dbReference type="InterPro" id="IPR036388">
    <property type="entry name" value="WH-like_DNA-bd_sf"/>
</dbReference>
<protein>
    <submittedName>
        <fullName evidence="5">Transcriptional regulator, ArsR family</fullName>
    </submittedName>
</protein>
<dbReference type="PATRIC" id="fig|1050174.4.peg.55"/>
<dbReference type="CDD" id="cd00090">
    <property type="entry name" value="HTH_ARSR"/>
    <property type="match status" value="1"/>
</dbReference>
<evidence type="ECO:0000256" key="1">
    <source>
        <dbReference type="ARBA" id="ARBA00023015"/>
    </source>
</evidence>
<dbReference type="Gene3D" id="1.10.10.10">
    <property type="entry name" value="Winged helix-like DNA-binding domain superfamily/Winged helix DNA-binding domain"/>
    <property type="match status" value="1"/>
</dbReference>
<dbReference type="OrthoDB" id="9798835at2"/>
<dbReference type="RefSeq" id="WP_047239268.1">
    <property type="nucleotide sequence ID" value="NZ_CP011541.1"/>
</dbReference>
<proteinExistence type="predicted"/>
<keyword evidence="1" id="KW-0805">Transcription regulation</keyword>
<dbReference type="KEGG" id="cei:CEPID_00255"/>
<evidence type="ECO:0000259" key="4">
    <source>
        <dbReference type="PROSITE" id="PS50987"/>
    </source>
</evidence>
<dbReference type="GO" id="GO:0003677">
    <property type="term" value="F:DNA binding"/>
    <property type="evidence" value="ECO:0007669"/>
    <property type="project" value="UniProtKB-KW"/>
</dbReference>
<evidence type="ECO:0000313" key="5">
    <source>
        <dbReference type="EMBL" id="AKK01945.1"/>
    </source>
</evidence>
<accession>A0A0G3GN21</accession>
<name>A0A0G3GN21_9CORY</name>
<sequence>MLTEISLSIPASDLSPAERAQLLVPTLAALSDENRLTILLTLAETSMTNRQLHEATGMSQALVSHHLAALRKAGLVDSEPRGRATLNSVCCAQLADPVRWLAHLATLTPEGQRACCTDTSLRNEVVDAD</sequence>
<organism evidence="5 6">
    <name type="scientific">Corynebacterium epidermidicanis</name>
    <dbReference type="NCBI Taxonomy" id="1050174"/>
    <lineage>
        <taxon>Bacteria</taxon>
        <taxon>Bacillati</taxon>
        <taxon>Actinomycetota</taxon>
        <taxon>Actinomycetes</taxon>
        <taxon>Mycobacteriales</taxon>
        <taxon>Corynebacteriaceae</taxon>
        <taxon>Corynebacterium</taxon>
    </lineage>
</organism>
<dbReference type="InterPro" id="IPR051081">
    <property type="entry name" value="HTH_MetalResp_TranReg"/>
</dbReference>
<dbReference type="PRINTS" id="PR00778">
    <property type="entry name" value="HTHARSR"/>
</dbReference>
<dbReference type="InterPro" id="IPR001845">
    <property type="entry name" value="HTH_ArsR_DNA-bd_dom"/>
</dbReference>
<dbReference type="NCBIfam" id="NF033788">
    <property type="entry name" value="HTH_metalloreg"/>
    <property type="match status" value="1"/>
</dbReference>
<gene>
    <name evidence="5" type="ORF">CEPID_00255</name>
</gene>
<keyword evidence="3" id="KW-0804">Transcription</keyword>
<evidence type="ECO:0000313" key="6">
    <source>
        <dbReference type="Proteomes" id="UP000035368"/>
    </source>
</evidence>
<keyword evidence="2" id="KW-0238">DNA-binding</keyword>
<evidence type="ECO:0000256" key="2">
    <source>
        <dbReference type="ARBA" id="ARBA00023125"/>
    </source>
</evidence>
<feature type="domain" description="HTH arsR-type" evidence="4">
    <location>
        <begin position="15"/>
        <end position="109"/>
    </location>
</feature>
<dbReference type="Proteomes" id="UP000035368">
    <property type="component" value="Chromosome"/>
</dbReference>